<protein>
    <submittedName>
        <fullName evidence="2">Uncharacterized protein</fullName>
    </submittedName>
</protein>
<evidence type="ECO:0000313" key="2">
    <source>
        <dbReference type="EMBL" id="KKB07820.1"/>
    </source>
</evidence>
<dbReference type="Proteomes" id="UP000033649">
    <property type="component" value="Unassembled WGS sequence"/>
</dbReference>
<dbReference type="AlphaFoldDB" id="A0A0F5FGV6"/>
<keyword evidence="3" id="KW-1185">Reference proteome</keyword>
<evidence type="ECO:0000313" key="3">
    <source>
        <dbReference type="Proteomes" id="UP000033649"/>
    </source>
</evidence>
<keyword evidence="1" id="KW-1133">Transmembrane helix</keyword>
<accession>A0A0F5FGV6</accession>
<sequence length="92" mass="10336">MRERQKRFPLLGHIVVFCLIGLFAMSPVIWVALANAQQPGAQIGLTDLMAGWGVMGWLVMAPVALGPLLFLFWTAIFAIHLLVYFRRKGERP</sequence>
<dbReference type="PATRIC" id="fig|429727.3.peg.2940"/>
<dbReference type="STRING" id="429727.VE26_14340"/>
<keyword evidence="1" id="KW-0812">Transmembrane</keyword>
<evidence type="ECO:0000256" key="1">
    <source>
        <dbReference type="SAM" id="Phobius"/>
    </source>
</evidence>
<reference evidence="2 3" key="1">
    <citation type="submission" date="2015-03" db="EMBL/GenBank/DDBJ databases">
        <authorList>
            <person name="Hassan Y."/>
            <person name="Lepp D."/>
            <person name="Li X.-Z."/>
            <person name="Zhou T."/>
        </authorList>
    </citation>
    <scope>NUCLEOTIDE SEQUENCE [LARGE SCALE GENOMIC DNA]</scope>
    <source>
        <strain evidence="2 3">IPL18</strain>
    </source>
</reference>
<comment type="caution">
    <text evidence="2">The sequence shown here is derived from an EMBL/GenBank/DDBJ whole genome shotgun (WGS) entry which is preliminary data.</text>
</comment>
<proteinExistence type="predicted"/>
<gene>
    <name evidence="2" type="ORF">VE26_14340</name>
</gene>
<organism evidence="2 3">
    <name type="scientific">Devosia chinhatensis</name>
    <dbReference type="NCBI Taxonomy" id="429727"/>
    <lineage>
        <taxon>Bacteria</taxon>
        <taxon>Pseudomonadati</taxon>
        <taxon>Pseudomonadota</taxon>
        <taxon>Alphaproteobacteria</taxon>
        <taxon>Hyphomicrobiales</taxon>
        <taxon>Devosiaceae</taxon>
        <taxon>Devosia</taxon>
    </lineage>
</organism>
<feature type="transmembrane region" description="Helical" evidence="1">
    <location>
        <begin position="54"/>
        <end position="85"/>
    </location>
</feature>
<feature type="transmembrane region" description="Helical" evidence="1">
    <location>
        <begin position="12"/>
        <end position="34"/>
    </location>
</feature>
<keyword evidence="1" id="KW-0472">Membrane</keyword>
<dbReference type="EMBL" id="JZEY01000061">
    <property type="protein sequence ID" value="KKB07820.1"/>
    <property type="molecule type" value="Genomic_DNA"/>
</dbReference>
<name>A0A0F5FGV6_9HYPH</name>